<gene>
    <name evidence="1" type="ORF">RUM44_013073</name>
</gene>
<reference evidence="1 2" key="1">
    <citation type="submission" date="2023-09" db="EMBL/GenBank/DDBJ databases">
        <title>Genomes of two closely related lineages of the louse Polyplax serrata with different host specificities.</title>
        <authorList>
            <person name="Martinu J."/>
            <person name="Tarabai H."/>
            <person name="Stefka J."/>
            <person name="Hypsa V."/>
        </authorList>
    </citation>
    <scope>NUCLEOTIDE SEQUENCE [LARGE SCALE GENOMIC DNA]</scope>
    <source>
        <strain evidence="1">98ZLc_SE</strain>
    </source>
</reference>
<evidence type="ECO:0000313" key="1">
    <source>
        <dbReference type="EMBL" id="KAK6641364.1"/>
    </source>
</evidence>
<accession>A0ABR1BH34</accession>
<proteinExistence type="predicted"/>
<evidence type="ECO:0000313" key="2">
    <source>
        <dbReference type="Proteomes" id="UP001359485"/>
    </source>
</evidence>
<organism evidence="1 2">
    <name type="scientific">Polyplax serrata</name>
    <name type="common">Common mouse louse</name>
    <dbReference type="NCBI Taxonomy" id="468196"/>
    <lineage>
        <taxon>Eukaryota</taxon>
        <taxon>Metazoa</taxon>
        <taxon>Ecdysozoa</taxon>
        <taxon>Arthropoda</taxon>
        <taxon>Hexapoda</taxon>
        <taxon>Insecta</taxon>
        <taxon>Pterygota</taxon>
        <taxon>Neoptera</taxon>
        <taxon>Paraneoptera</taxon>
        <taxon>Psocodea</taxon>
        <taxon>Troctomorpha</taxon>
        <taxon>Phthiraptera</taxon>
        <taxon>Anoplura</taxon>
        <taxon>Polyplacidae</taxon>
        <taxon>Polyplax</taxon>
    </lineage>
</organism>
<keyword evidence="2" id="KW-1185">Reference proteome</keyword>
<comment type="caution">
    <text evidence="1">The sequence shown here is derived from an EMBL/GenBank/DDBJ whole genome shotgun (WGS) entry which is preliminary data.</text>
</comment>
<name>A0ABR1BH34_POLSC</name>
<protein>
    <submittedName>
        <fullName evidence="1">Uncharacterized protein</fullName>
    </submittedName>
</protein>
<dbReference type="EMBL" id="JAWJWF010000001">
    <property type="protein sequence ID" value="KAK6641364.1"/>
    <property type="molecule type" value="Genomic_DNA"/>
</dbReference>
<sequence>MFFQSLSNATPLRQWLYKIGDVWDAVLDIVDADIDLKQQTFKSTVDVVRGLISNEPSQEYEYDDNKSDYVKKTRRK</sequence>
<dbReference type="Proteomes" id="UP001359485">
    <property type="component" value="Unassembled WGS sequence"/>
</dbReference>